<accession>A0ABT7UBY3</accession>
<proteinExistence type="inferred from homology"/>
<comment type="similarity">
    <text evidence="4 6">Belongs to the GART family.</text>
</comment>
<keyword evidence="2 6" id="KW-0808">Transferase</keyword>
<comment type="pathway">
    <text evidence="1 6">Purine metabolism; IMP biosynthesis via de novo pathway; N(2)-formyl-N(1)-(5-phospho-D-ribosyl)glycinamide from N(1)-(5-phospho-D-ribosyl)glycinamide (10-formyl THF route): step 1/1.</text>
</comment>
<feature type="binding site" evidence="6">
    <location>
        <position position="66"/>
    </location>
    <ligand>
        <name>(6R)-10-formyltetrahydrofolate</name>
        <dbReference type="ChEBI" id="CHEBI:195366"/>
    </ligand>
</feature>
<dbReference type="NCBIfam" id="TIGR00639">
    <property type="entry name" value="PurN"/>
    <property type="match status" value="1"/>
</dbReference>
<dbReference type="PROSITE" id="PS00373">
    <property type="entry name" value="GART"/>
    <property type="match status" value="1"/>
</dbReference>
<feature type="domain" description="Formyl transferase N-terminal" evidence="7">
    <location>
        <begin position="3"/>
        <end position="183"/>
    </location>
</feature>
<dbReference type="Proteomes" id="UP001529340">
    <property type="component" value="Unassembled WGS sequence"/>
</dbReference>
<evidence type="ECO:0000256" key="1">
    <source>
        <dbReference type="ARBA" id="ARBA00005054"/>
    </source>
</evidence>
<sequence>MVKFAVFASGSGTNFENLIHHINSGDLADAACVLLVVDKANAGAIERAKRLGVEHIHVDPKAYPDKRAYEREIRRHLEEKGVELIVLAGYMRFIGEELLTHYPRRIINIHPAYLPNFPGAHGIRDAYEAKVSFTGVTVHYVDEGIDTGEIILQEKLSIDPAWTLEELETHVHALEYELFPRAVRQICKEIEEGKQ</sequence>
<dbReference type="InterPro" id="IPR036477">
    <property type="entry name" value="Formyl_transf_N_sf"/>
</dbReference>
<dbReference type="EMBL" id="JAUDCG010000019">
    <property type="protein sequence ID" value="MDM8157117.1"/>
    <property type="molecule type" value="Genomic_DNA"/>
</dbReference>
<keyword evidence="3 6" id="KW-0658">Purine biosynthesis</keyword>
<dbReference type="CDD" id="cd08645">
    <property type="entry name" value="FMT_core_GART"/>
    <property type="match status" value="1"/>
</dbReference>
<feature type="binding site" evidence="6">
    <location>
        <begin position="12"/>
        <end position="14"/>
    </location>
    <ligand>
        <name>N(1)-(5-phospho-beta-D-ribosyl)glycinamide</name>
        <dbReference type="ChEBI" id="CHEBI:143788"/>
    </ligand>
</feature>
<dbReference type="SUPFAM" id="SSF53328">
    <property type="entry name" value="Formyltransferase"/>
    <property type="match status" value="1"/>
</dbReference>
<evidence type="ECO:0000259" key="7">
    <source>
        <dbReference type="Pfam" id="PF00551"/>
    </source>
</evidence>
<dbReference type="RefSeq" id="WP_289607580.1">
    <property type="nucleotide sequence ID" value="NZ_JAUDCG010000019.1"/>
</dbReference>
<evidence type="ECO:0000256" key="6">
    <source>
        <dbReference type="HAMAP-Rule" id="MF_01930"/>
    </source>
</evidence>
<organism evidence="8 9">
    <name type="scientific">Amedibacillus dolichus</name>
    <dbReference type="NCBI Taxonomy" id="31971"/>
    <lineage>
        <taxon>Bacteria</taxon>
        <taxon>Bacillati</taxon>
        <taxon>Bacillota</taxon>
        <taxon>Erysipelotrichia</taxon>
        <taxon>Erysipelotrichales</taxon>
        <taxon>Erysipelotrichaceae</taxon>
        <taxon>Amedibacillus</taxon>
    </lineage>
</organism>
<keyword evidence="9" id="KW-1185">Reference proteome</keyword>
<dbReference type="InterPro" id="IPR001555">
    <property type="entry name" value="GART_AS"/>
</dbReference>
<gene>
    <name evidence="6 8" type="primary">purN</name>
    <name evidence="8" type="ORF">QUV96_05625</name>
</gene>
<dbReference type="HAMAP" id="MF_01930">
    <property type="entry name" value="PurN"/>
    <property type="match status" value="1"/>
</dbReference>
<dbReference type="PANTHER" id="PTHR43369:SF2">
    <property type="entry name" value="PHOSPHORIBOSYLGLYCINAMIDE FORMYLTRANSFERASE"/>
    <property type="match status" value="1"/>
</dbReference>
<comment type="caution">
    <text evidence="6">Lacks conserved residue(s) required for the propagation of feature annotation.</text>
</comment>
<feature type="binding site" evidence="6">
    <location>
        <position position="108"/>
    </location>
    <ligand>
        <name>(6R)-10-formyltetrahydrofolate</name>
        <dbReference type="ChEBI" id="CHEBI:195366"/>
    </ligand>
</feature>
<evidence type="ECO:0000313" key="9">
    <source>
        <dbReference type="Proteomes" id="UP001529340"/>
    </source>
</evidence>
<dbReference type="InterPro" id="IPR004607">
    <property type="entry name" value="GART"/>
</dbReference>
<comment type="function">
    <text evidence="6">Catalyzes the transfer of a formyl group from 10-formyltetrahydrofolate to 5-phospho-ribosyl-glycinamide (GAR), producing 5-phospho-ribosyl-N-formylglycinamide (FGAR) and tetrahydrofolate.</text>
</comment>
<feature type="active site" description="Proton donor" evidence="6">
    <location>
        <position position="110"/>
    </location>
</feature>
<evidence type="ECO:0000313" key="8">
    <source>
        <dbReference type="EMBL" id="MDM8157117.1"/>
    </source>
</evidence>
<evidence type="ECO:0000256" key="4">
    <source>
        <dbReference type="ARBA" id="ARBA00038440"/>
    </source>
</evidence>
<comment type="caution">
    <text evidence="8">The sequence shown here is derived from an EMBL/GenBank/DDBJ whole genome shotgun (WGS) entry which is preliminary data.</text>
</comment>
<evidence type="ECO:0000256" key="5">
    <source>
        <dbReference type="ARBA" id="ARBA00047664"/>
    </source>
</evidence>
<dbReference type="EC" id="2.1.2.2" evidence="6"/>
<name>A0ABT7UBY3_9FIRM</name>
<evidence type="ECO:0000256" key="2">
    <source>
        <dbReference type="ARBA" id="ARBA00022679"/>
    </source>
</evidence>
<reference evidence="8" key="2">
    <citation type="submission" date="2023-06" db="EMBL/GenBank/DDBJ databases">
        <authorList>
            <person name="Zeman M."/>
            <person name="Kubasova T."/>
            <person name="Jahodarova E."/>
            <person name="Nykrynova M."/>
            <person name="Rychlik I."/>
        </authorList>
    </citation>
    <scope>NUCLEOTIDE SEQUENCE</scope>
    <source>
        <strain evidence="8">ET39</strain>
    </source>
</reference>
<evidence type="ECO:0000256" key="3">
    <source>
        <dbReference type="ARBA" id="ARBA00022755"/>
    </source>
</evidence>
<dbReference type="InterPro" id="IPR002376">
    <property type="entry name" value="Formyl_transf_N"/>
</dbReference>
<dbReference type="PANTHER" id="PTHR43369">
    <property type="entry name" value="PHOSPHORIBOSYLGLYCINAMIDE FORMYLTRANSFERASE"/>
    <property type="match status" value="1"/>
</dbReference>
<dbReference type="GO" id="GO:0004644">
    <property type="term" value="F:phosphoribosylglycinamide formyltransferase activity"/>
    <property type="evidence" value="ECO:0007669"/>
    <property type="project" value="UniProtKB-EC"/>
</dbReference>
<dbReference type="Gene3D" id="3.40.50.170">
    <property type="entry name" value="Formyl transferase, N-terminal domain"/>
    <property type="match status" value="1"/>
</dbReference>
<feature type="site" description="Raises pKa of active site His" evidence="6">
    <location>
        <position position="146"/>
    </location>
</feature>
<dbReference type="Pfam" id="PF00551">
    <property type="entry name" value="Formyl_trans_N"/>
    <property type="match status" value="1"/>
</dbReference>
<comment type="catalytic activity">
    <reaction evidence="5 6">
        <text>N(1)-(5-phospho-beta-D-ribosyl)glycinamide + (6R)-10-formyltetrahydrofolate = N(2)-formyl-N(1)-(5-phospho-beta-D-ribosyl)glycinamide + (6S)-5,6,7,8-tetrahydrofolate + H(+)</text>
        <dbReference type="Rhea" id="RHEA:15053"/>
        <dbReference type="ChEBI" id="CHEBI:15378"/>
        <dbReference type="ChEBI" id="CHEBI:57453"/>
        <dbReference type="ChEBI" id="CHEBI:143788"/>
        <dbReference type="ChEBI" id="CHEBI:147286"/>
        <dbReference type="ChEBI" id="CHEBI:195366"/>
        <dbReference type="EC" id="2.1.2.2"/>
    </reaction>
</comment>
<reference evidence="8" key="1">
    <citation type="submission" date="2023-06" db="EMBL/GenBank/DDBJ databases">
        <title>Identification and characterization of horizontal gene transfer across gut microbiota members of farm animals based on homology search.</title>
        <authorList>
            <person name="Schwarzerova J."/>
            <person name="Nykrynova M."/>
            <person name="Jureckova K."/>
            <person name="Cejkova D."/>
            <person name="Rychlik I."/>
        </authorList>
    </citation>
    <scope>NUCLEOTIDE SEQUENCE</scope>
    <source>
        <strain evidence="8">ET39</strain>
    </source>
</reference>
<protein>
    <recommendedName>
        <fullName evidence="6">Phosphoribosylglycinamide formyltransferase</fullName>
        <ecNumber evidence="6">2.1.2.2</ecNumber>
    </recommendedName>
    <alternativeName>
        <fullName evidence="6">5'-phosphoribosylglycinamide transformylase</fullName>
    </alternativeName>
    <alternativeName>
        <fullName evidence="6">GAR transformylase</fullName>
        <shortName evidence="6">GART</shortName>
    </alternativeName>
</protein>